<sequence length="245" mass="26491">MGLRHPHKPSEYPSFWLYLLDETHVTVTLSTALILLYTRDAHVLWFSVGALGSTWVAKILKLCLRAPRPPPPPPESKPSRVRPKKTYGMPSTHSTALTFYWVYLLPMIPSLTPIVLRSLRSISGDLDLSPMFARLPLSLSEGVPRVLEHPVIPTLGALEAGTPSPSLSVGSSLLGIALTGLWAAGLWSRVELGYHTPQQVFGGAALGAVLAPAWALVWAKNPGVGAVIQRSIDTVWEGVMGRVLG</sequence>
<dbReference type="STRING" id="1890683.A0A427YEI6"/>
<keyword evidence="2" id="KW-1133">Transmembrane helix</keyword>
<proteinExistence type="predicted"/>
<dbReference type="InterPro" id="IPR000326">
    <property type="entry name" value="PAP2/HPO"/>
</dbReference>
<keyword evidence="2" id="KW-0472">Membrane</keyword>
<feature type="transmembrane region" description="Helical" evidence="2">
    <location>
        <begin position="15"/>
        <end position="36"/>
    </location>
</feature>
<accession>A0A427YEI6</accession>
<dbReference type="Proteomes" id="UP000279259">
    <property type="component" value="Unassembled WGS sequence"/>
</dbReference>
<name>A0A427YEI6_9TREE</name>
<comment type="caution">
    <text evidence="4">The sequence shown here is derived from an EMBL/GenBank/DDBJ whole genome shotgun (WGS) entry which is preliminary data.</text>
</comment>
<dbReference type="Pfam" id="PF01569">
    <property type="entry name" value="PAP2"/>
    <property type="match status" value="1"/>
</dbReference>
<evidence type="ECO:0000313" key="5">
    <source>
        <dbReference type="Proteomes" id="UP000279259"/>
    </source>
</evidence>
<dbReference type="PANTHER" id="PTHR14969">
    <property type="entry name" value="SPHINGOSINE-1-PHOSPHATE PHOSPHOHYDROLASE"/>
    <property type="match status" value="1"/>
</dbReference>
<evidence type="ECO:0000313" key="4">
    <source>
        <dbReference type="EMBL" id="RSH89589.1"/>
    </source>
</evidence>
<feature type="transmembrane region" description="Helical" evidence="2">
    <location>
        <begin position="200"/>
        <end position="219"/>
    </location>
</feature>
<dbReference type="EMBL" id="RSCD01000013">
    <property type="protein sequence ID" value="RSH89589.1"/>
    <property type="molecule type" value="Genomic_DNA"/>
</dbReference>
<keyword evidence="2" id="KW-0812">Transmembrane</keyword>
<dbReference type="OrthoDB" id="302705at2759"/>
<feature type="domain" description="Phosphatidic acid phosphatase type 2/haloperoxidase" evidence="3">
    <location>
        <begin position="44"/>
        <end position="219"/>
    </location>
</feature>
<evidence type="ECO:0000256" key="1">
    <source>
        <dbReference type="SAM" id="MobiDB-lite"/>
    </source>
</evidence>
<feature type="transmembrane region" description="Helical" evidence="2">
    <location>
        <begin position="98"/>
        <end position="116"/>
    </location>
</feature>
<gene>
    <name evidence="4" type="ORF">EHS25_002140</name>
</gene>
<dbReference type="SUPFAM" id="SSF48317">
    <property type="entry name" value="Acid phosphatase/Vanadium-dependent haloperoxidase"/>
    <property type="match status" value="1"/>
</dbReference>
<dbReference type="Gene3D" id="1.20.144.10">
    <property type="entry name" value="Phosphatidic acid phosphatase type 2/haloperoxidase"/>
    <property type="match status" value="1"/>
</dbReference>
<reference evidence="4 5" key="1">
    <citation type="submission" date="2018-11" db="EMBL/GenBank/DDBJ databases">
        <title>Genome sequence of Saitozyma podzolica DSM 27192.</title>
        <authorList>
            <person name="Aliyu H."/>
            <person name="Gorte O."/>
            <person name="Ochsenreither K."/>
        </authorList>
    </citation>
    <scope>NUCLEOTIDE SEQUENCE [LARGE SCALE GENOMIC DNA]</scope>
    <source>
        <strain evidence="4 5">DSM 27192</strain>
    </source>
</reference>
<keyword evidence="5" id="KW-1185">Reference proteome</keyword>
<dbReference type="GO" id="GO:0042392">
    <property type="term" value="F:sphingosine-1-phosphate phosphatase activity"/>
    <property type="evidence" value="ECO:0007669"/>
    <property type="project" value="TreeGrafter"/>
</dbReference>
<evidence type="ECO:0000259" key="3">
    <source>
        <dbReference type="Pfam" id="PF01569"/>
    </source>
</evidence>
<feature type="compositionally biased region" description="Pro residues" evidence="1">
    <location>
        <begin position="67"/>
        <end position="76"/>
    </location>
</feature>
<evidence type="ECO:0000256" key="2">
    <source>
        <dbReference type="SAM" id="Phobius"/>
    </source>
</evidence>
<feature type="region of interest" description="Disordered" evidence="1">
    <location>
        <begin position="67"/>
        <end position="88"/>
    </location>
</feature>
<dbReference type="PANTHER" id="PTHR14969:SF13">
    <property type="entry name" value="AT30094P"/>
    <property type="match status" value="1"/>
</dbReference>
<feature type="transmembrane region" description="Helical" evidence="2">
    <location>
        <begin position="167"/>
        <end position="188"/>
    </location>
</feature>
<organism evidence="4 5">
    <name type="scientific">Saitozyma podzolica</name>
    <dbReference type="NCBI Taxonomy" id="1890683"/>
    <lineage>
        <taxon>Eukaryota</taxon>
        <taxon>Fungi</taxon>
        <taxon>Dikarya</taxon>
        <taxon>Basidiomycota</taxon>
        <taxon>Agaricomycotina</taxon>
        <taxon>Tremellomycetes</taxon>
        <taxon>Tremellales</taxon>
        <taxon>Trimorphomycetaceae</taxon>
        <taxon>Saitozyma</taxon>
    </lineage>
</organism>
<protein>
    <recommendedName>
        <fullName evidence="3">Phosphatidic acid phosphatase type 2/haloperoxidase domain-containing protein</fullName>
    </recommendedName>
</protein>
<dbReference type="AlphaFoldDB" id="A0A427YEI6"/>
<dbReference type="InterPro" id="IPR036938">
    <property type="entry name" value="PAP2/HPO_sf"/>
</dbReference>